<feature type="non-terminal residue" evidence="2">
    <location>
        <position position="1"/>
    </location>
</feature>
<feature type="compositionally biased region" description="Basic and acidic residues" evidence="1">
    <location>
        <begin position="498"/>
        <end position="519"/>
    </location>
</feature>
<feature type="compositionally biased region" description="Low complexity" evidence="1">
    <location>
        <begin position="267"/>
        <end position="281"/>
    </location>
</feature>
<evidence type="ECO:0000313" key="2">
    <source>
        <dbReference type="EMBL" id="CAA9413714.1"/>
    </source>
</evidence>
<dbReference type="GO" id="GO:0016491">
    <property type="term" value="F:oxidoreductase activity"/>
    <property type="evidence" value="ECO:0007669"/>
    <property type="project" value="UniProtKB-KW"/>
</dbReference>
<feature type="compositionally biased region" description="Basic and acidic residues" evidence="1">
    <location>
        <begin position="454"/>
        <end position="466"/>
    </location>
</feature>
<proteinExistence type="predicted"/>
<dbReference type="EC" id="1.6.5.3" evidence="2"/>
<keyword evidence="2" id="KW-0560">Oxidoreductase</keyword>
<dbReference type="EMBL" id="CADCUQ010000548">
    <property type="protein sequence ID" value="CAA9413714.1"/>
    <property type="molecule type" value="Genomic_DNA"/>
</dbReference>
<dbReference type="AlphaFoldDB" id="A0A6J4PE29"/>
<protein>
    <submittedName>
        <fullName evidence="2">NADH-ubiquinone oxidoreductase chain G</fullName>
        <ecNumber evidence="2">1.6.5.3</ecNumber>
    </submittedName>
</protein>
<gene>
    <name evidence="2" type="ORF">AVDCRST_MAG64-2475</name>
</gene>
<feature type="compositionally biased region" description="Basic residues" evidence="1">
    <location>
        <begin position="1"/>
        <end position="12"/>
    </location>
</feature>
<name>A0A6J4PE29_9BACT</name>
<feature type="compositionally biased region" description="Basic residues" evidence="1">
    <location>
        <begin position="135"/>
        <end position="145"/>
    </location>
</feature>
<feature type="compositionally biased region" description="Low complexity" evidence="1">
    <location>
        <begin position="97"/>
        <end position="110"/>
    </location>
</feature>
<feature type="compositionally biased region" description="Basic and acidic residues" evidence="1">
    <location>
        <begin position="70"/>
        <end position="83"/>
    </location>
</feature>
<feature type="non-terminal residue" evidence="2">
    <location>
        <position position="532"/>
    </location>
</feature>
<feature type="region of interest" description="Disordered" evidence="1">
    <location>
        <begin position="1"/>
        <end position="532"/>
    </location>
</feature>
<feature type="compositionally biased region" description="Low complexity" evidence="1">
    <location>
        <begin position="331"/>
        <end position="345"/>
    </location>
</feature>
<feature type="compositionally biased region" description="Basic and acidic residues" evidence="1">
    <location>
        <begin position="360"/>
        <end position="414"/>
    </location>
</feature>
<reference evidence="2" key="1">
    <citation type="submission" date="2020-02" db="EMBL/GenBank/DDBJ databases">
        <authorList>
            <person name="Meier V. D."/>
        </authorList>
    </citation>
    <scope>NUCLEOTIDE SEQUENCE</scope>
    <source>
        <strain evidence="2">AVDCRST_MAG64</strain>
    </source>
</reference>
<accession>A0A6J4PE29</accession>
<feature type="compositionally biased region" description="Low complexity" evidence="1">
    <location>
        <begin position="468"/>
        <end position="480"/>
    </location>
</feature>
<feature type="compositionally biased region" description="Low complexity" evidence="1">
    <location>
        <begin position="193"/>
        <end position="216"/>
    </location>
</feature>
<organism evidence="2">
    <name type="scientific">uncultured Phycisphaerae bacterium</name>
    <dbReference type="NCBI Taxonomy" id="904963"/>
    <lineage>
        <taxon>Bacteria</taxon>
        <taxon>Pseudomonadati</taxon>
        <taxon>Planctomycetota</taxon>
        <taxon>Phycisphaerae</taxon>
        <taxon>environmental samples</taxon>
    </lineage>
</organism>
<feature type="compositionally biased region" description="Basic and acidic residues" evidence="1">
    <location>
        <begin position="284"/>
        <end position="311"/>
    </location>
</feature>
<keyword evidence="2" id="KW-0830">Ubiquinone</keyword>
<feature type="compositionally biased region" description="Basic and acidic residues" evidence="1">
    <location>
        <begin position="173"/>
        <end position="189"/>
    </location>
</feature>
<feature type="compositionally biased region" description="Basic and acidic residues" evidence="1">
    <location>
        <begin position="39"/>
        <end position="55"/>
    </location>
</feature>
<evidence type="ECO:0000256" key="1">
    <source>
        <dbReference type="SAM" id="MobiDB-lite"/>
    </source>
</evidence>
<sequence length="532" mass="57064">AQVYGRRHHARRQAGSDDPPGLQRGRRGHPPVLLPPGAVDRRVLPDLPGRGRGDAQARAGLPDAGPGGDGRPRQELQGDRQPEAGHGVPADQPPARLPGVRPGRRVPAAGLLVRLRPQPEPVRGGQAEEPEEGRRRPRHAVRGPVHHVYPVRAVHPRGVGDGRAVRRGPRAQGGDRDLPRPAGEQQDRRQRGRPLPGRGAAGQGLPVQAAGVAAAGDAERQPGRRRRREHLPAPQRGRRLPGQAAVQRRREHLVDQRRHPVQLQGVVRRQPAAAGPQAAVRRAGRGDVRQGDRRGRRRAEERRRHQRRGEPVRAAVADDGVRGGVPARQVRPLARPAGNAGARPGADSRRGRRVPAQHQRQGDVPDQGREGAERGRRPPGDGPARRPAGDVRRTGHGVRRDQETEGRLGGRRVFEQVAAGRRAGGAQGRVPGRAGHPAEQPDGRGRRAAAGRRLGREGRLLGEPRRPGPAVRRGHPAAGGRPPGGRRLLQAARPAGDVQRRGRAAGDGRAIRDGEDAGRQGRGAGVRVRGAL</sequence>